<dbReference type="Gramene" id="KOM24970">
    <property type="protein sequence ID" value="KOM24970"/>
    <property type="gene ID" value="LR48_Vigan34s000900"/>
</dbReference>
<reference evidence="2" key="1">
    <citation type="journal article" date="2015" name="Proc. Natl. Acad. Sci. U.S.A.">
        <title>Genome sequencing of adzuki bean (Vigna angularis) provides insight into high starch and low fat accumulation and domestication.</title>
        <authorList>
            <person name="Yang K."/>
            <person name="Tian Z."/>
            <person name="Chen C."/>
            <person name="Luo L."/>
            <person name="Zhao B."/>
            <person name="Wang Z."/>
            <person name="Yu L."/>
            <person name="Li Y."/>
            <person name="Sun Y."/>
            <person name="Li W."/>
            <person name="Chen Y."/>
            <person name="Li Y."/>
            <person name="Zhang Y."/>
            <person name="Ai D."/>
            <person name="Zhao J."/>
            <person name="Shang C."/>
            <person name="Ma Y."/>
            <person name="Wu B."/>
            <person name="Wang M."/>
            <person name="Gao L."/>
            <person name="Sun D."/>
            <person name="Zhang P."/>
            <person name="Guo F."/>
            <person name="Wang W."/>
            <person name="Li Y."/>
            <person name="Wang J."/>
            <person name="Varshney R.K."/>
            <person name="Wang J."/>
            <person name="Ling H.Q."/>
            <person name="Wan P."/>
        </authorList>
    </citation>
    <scope>NUCLEOTIDE SEQUENCE</scope>
    <source>
        <strain evidence="2">cv. Jingnong 6</strain>
    </source>
</reference>
<accession>A0A0L9T309</accession>
<sequence length="55" mass="6406">MGFGCPLAEPEPIRGWPPHRAKRIKTIRSKKRRIQMIAQIDEEIEIAFTDGCYHN</sequence>
<organism evidence="1 2">
    <name type="scientific">Phaseolus angularis</name>
    <name type="common">Azuki bean</name>
    <name type="synonym">Vigna angularis</name>
    <dbReference type="NCBI Taxonomy" id="3914"/>
    <lineage>
        <taxon>Eukaryota</taxon>
        <taxon>Viridiplantae</taxon>
        <taxon>Streptophyta</taxon>
        <taxon>Embryophyta</taxon>
        <taxon>Tracheophyta</taxon>
        <taxon>Spermatophyta</taxon>
        <taxon>Magnoliopsida</taxon>
        <taxon>eudicotyledons</taxon>
        <taxon>Gunneridae</taxon>
        <taxon>Pentapetalae</taxon>
        <taxon>rosids</taxon>
        <taxon>fabids</taxon>
        <taxon>Fabales</taxon>
        <taxon>Fabaceae</taxon>
        <taxon>Papilionoideae</taxon>
        <taxon>50 kb inversion clade</taxon>
        <taxon>NPAAA clade</taxon>
        <taxon>indigoferoid/millettioid clade</taxon>
        <taxon>Phaseoleae</taxon>
        <taxon>Vigna</taxon>
    </lineage>
</organism>
<protein>
    <submittedName>
        <fullName evidence="1">Uncharacterized protein</fullName>
    </submittedName>
</protein>
<name>A0A0L9T309_PHAAN</name>
<proteinExistence type="predicted"/>
<evidence type="ECO:0000313" key="1">
    <source>
        <dbReference type="EMBL" id="KOM24970.1"/>
    </source>
</evidence>
<gene>
    <name evidence="1" type="ORF">LR48_Vigan34s000900</name>
</gene>
<dbReference type="EMBL" id="KQ258248">
    <property type="protein sequence ID" value="KOM24970.1"/>
    <property type="molecule type" value="Genomic_DNA"/>
</dbReference>
<dbReference type="AlphaFoldDB" id="A0A0L9T309"/>
<evidence type="ECO:0000313" key="2">
    <source>
        <dbReference type="Proteomes" id="UP000053144"/>
    </source>
</evidence>
<dbReference type="Proteomes" id="UP000053144">
    <property type="component" value="Unassembled WGS sequence"/>
</dbReference>